<proteinExistence type="predicted"/>
<protein>
    <submittedName>
        <fullName evidence="1">Uncharacterized protein</fullName>
    </submittedName>
</protein>
<comment type="caution">
    <text evidence="1">The sequence shown here is derived from an EMBL/GenBank/DDBJ whole genome shotgun (WGS) entry which is preliminary data.</text>
</comment>
<evidence type="ECO:0000313" key="1">
    <source>
        <dbReference type="EMBL" id="KAF2631858.1"/>
    </source>
</evidence>
<sequence length="247" mass="28268">MANNTSDVKEQVIALLCGDADPWTWGGVDASCRFTFEKDGTGTISCGENQHDWFAVESNWSFTGEPVKVDNDTWKFTVQMTLTTRIAPVYHDENPWLTGAALQDHLQNPPPPSKAPFPWSPLHSAAFNPKHYTLTLSRGRFIEPFHYFIKRSYPLFQFGNYGSSRFAPNRYASQLAFDVSPYPPRMEWAESWEYGSLGLSLDFHQHWEKKEFVRDAIAKKDETWAETLDLGWWLSPAVGDAYKRGMT</sequence>
<evidence type="ECO:0000313" key="2">
    <source>
        <dbReference type="Proteomes" id="UP000799754"/>
    </source>
</evidence>
<dbReference type="Proteomes" id="UP000799754">
    <property type="component" value="Unassembled WGS sequence"/>
</dbReference>
<accession>A0ACB6SD06</accession>
<organism evidence="1 2">
    <name type="scientific">Macroventuria anomochaeta</name>
    <dbReference type="NCBI Taxonomy" id="301207"/>
    <lineage>
        <taxon>Eukaryota</taxon>
        <taxon>Fungi</taxon>
        <taxon>Dikarya</taxon>
        <taxon>Ascomycota</taxon>
        <taxon>Pezizomycotina</taxon>
        <taxon>Dothideomycetes</taxon>
        <taxon>Pleosporomycetidae</taxon>
        <taxon>Pleosporales</taxon>
        <taxon>Pleosporineae</taxon>
        <taxon>Didymellaceae</taxon>
        <taxon>Macroventuria</taxon>
    </lineage>
</organism>
<keyword evidence="2" id="KW-1185">Reference proteome</keyword>
<dbReference type="EMBL" id="MU006703">
    <property type="protein sequence ID" value="KAF2631858.1"/>
    <property type="molecule type" value="Genomic_DNA"/>
</dbReference>
<name>A0ACB6SD06_9PLEO</name>
<gene>
    <name evidence="1" type="ORF">BU25DRAFT_406390</name>
</gene>
<reference evidence="1" key="1">
    <citation type="journal article" date="2020" name="Stud. Mycol.">
        <title>101 Dothideomycetes genomes: a test case for predicting lifestyles and emergence of pathogens.</title>
        <authorList>
            <person name="Haridas S."/>
            <person name="Albert R."/>
            <person name="Binder M."/>
            <person name="Bloem J."/>
            <person name="Labutti K."/>
            <person name="Salamov A."/>
            <person name="Andreopoulos B."/>
            <person name="Baker S."/>
            <person name="Barry K."/>
            <person name="Bills G."/>
            <person name="Bluhm B."/>
            <person name="Cannon C."/>
            <person name="Castanera R."/>
            <person name="Culley D."/>
            <person name="Daum C."/>
            <person name="Ezra D."/>
            <person name="Gonzalez J."/>
            <person name="Henrissat B."/>
            <person name="Kuo A."/>
            <person name="Liang C."/>
            <person name="Lipzen A."/>
            <person name="Lutzoni F."/>
            <person name="Magnuson J."/>
            <person name="Mondo S."/>
            <person name="Nolan M."/>
            <person name="Ohm R."/>
            <person name="Pangilinan J."/>
            <person name="Park H.-J."/>
            <person name="Ramirez L."/>
            <person name="Alfaro M."/>
            <person name="Sun H."/>
            <person name="Tritt A."/>
            <person name="Yoshinaga Y."/>
            <person name="Zwiers L.-H."/>
            <person name="Turgeon B."/>
            <person name="Goodwin S."/>
            <person name="Spatafora J."/>
            <person name="Crous P."/>
            <person name="Grigoriev I."/>
        </authorList>
    </citation>
    <scope>NUCLEOTIDE SEQUENCE</scope>
    <source>
        <strain evidence="1">CBS 525.71</strain>
    </source>
</reference>